<dbReference type="GO" id="GO:0003964">
    <property type="term" value="F:RNA-directed DNA polymerase activity"/>
    <property type="evidence" value="ECO:0007669"/>
    <property type="project" value="UniProtKB-KW"/>
</dbReference>
<dbReference type="InterPro" id="IPR041373">
    <property type="entry name" value="RT_RNaseH"/>
</dbReference>
<reference evidence="8 9" key="1">
    <citation type="submission" date="2024-04" db="EMBL/GenBank/DDBJ databases">
        <authorList>
            <consortium name="Genoscope - CEA"/>
            <person name="William W."/>
        </authorList>
    </citation>
    <scope>NUCLEOTIDE SEQUENCE [LARGE SCALE GENOMIC DNA]</scope>
</reference>
<dbReference type="SUPFAM" id="SSF53098">
    <property type="entry name" value="Ribonuclease H-like"/>
    <property type="match status" value="1"/>
</dbReference>
<evidence type="ECO:0000259" key="7">
    <source>
        <dbReference type="Pfam" id="PF17917"/>
    </source>
</evidence>
<dbReference type="InterPro" id="IPR036397">
    <property type="entry name" value="RNaseH_sf"/>
</dbReference>
<evidence type="ECO:0000256" key="3">
    <source>
        <dbReference type="ARBA" id="ARBA00022722"/>
    </source>
</evidence>
<dbReference type="AlphaFoldDB" id="A0AAV2H081"/>
<dbReference type="GO" id="GO:0004519">
    <property type="term" value="F:endonuclease activity"/>
    <property type="evidence" value="ECO:0007669"/>
    <property type="project" value="UniProtKB-KW"/>
</dbReference>
<keyword evidence="9" id="KW-1185">Reference proteome</keyword>
<name>A0AAV2H081_LYMST</name>
<proteinExistence type="predicted"/>
<keyword evidence="5" id="KW-0378">Hydrolase</keyword>
<dbReference type="PANTHER" id="PTHR33050:SF7">
    <property type="entry name" value="RIBONUCLEASE H"/>
    <property type="match status" value="1"/>
</dbReference>
<dbReference type="CDD" id="cd09275">
    <property type="entry name" value="RNase_HI_RT_DIRS1"/>
    <property type="match status" value="1"/>
</dbReference>
<dbReference type="GO" id="GO:0003676">
    <property type="term" value="F:nucleic acid binding"/>
    <property type="evidence" value="ECO:0007669"/>
    <property type="project" value="InterPro"/>
</dbReference>
<keyword evidence="2" id="KW-0548">Nucleotidyltransferase</keyword>
<dbReference type="EMBL" id="CAXITT010000012">
    <property type="protein sequence ID" value="CAL1527064.1"/>
    <property type="molecule type" value="Genomic_DNA"/>
</dbReference>
<dbReference type="GO" id="GO:0016787">
    <property type="term" value="F:hydrolase activity"/>
    <property type="evidence" value="ECO:0007669"/>
    <property type="project" value="UniProtKB-KW"/>
</dbReference>
<evidence type="ECO:0000256" key="4">
    <source>
        <dbReference type="ARBA" id="ARBA00022759"/>
    </source>
</evidence>
<dbReference type="Gene3D" id="3.30.420.10">
    <property type="entry name" value="Ribonuclease H-like superfamily/Ribonuclease H"/>
    <property type="match status" value="1"/>
</dbReference>
<organism evidence="8 9">
    <name type="scientific">Lymnaea stagnalis</name>
    <name type="common">Great pond snail</name>
    <name type="synonym">Helix stagnalis</name>
    <dbReference type="NCBI Taxonomy" id="6523"/>
    <lineage>
        <taxon>Eukaryota</taxon>
        <taxon>Metazoa</taxon>
        <taxon>Spiralia</taxon>
        <taxon>Lophotrochozoa</taxon>
        <taxon>Mollusca</taxon>
        <taxon>Gastropoda</taxon>
        <taxon>Heterobranchia</taxon>
        <taxon>Euthyneura</taxon>
        <taxon>Panpulmonata</taxon>
        <taxon>Hygrophila</taxon>
        <taxon>Lymnaeoidea</taxon>
        <taxon>Lymnaeidae</taxon>
        <taxon>Lymnaea</taxon>
    </lineage>
</organism>
<dbReference type="InterPro" id="IPR052055">
    <property type="entry name" value="Hepadnavirus_pol/RT"/>
</dbReference>
<evidence type="ECO:0000313" key="8">
    <source>
        <dbReference type="EMBL" id="CAL1527064.1"/>
    </source>
</evidence>
<keyword evidence="4" id="KW-0255">Endonuclease</keyword>
<dbReference type="PANTHER" id="PTHR33050">
    <property type="entry name" value="REVERSE TRANSCRIPTASE DOMAIN-CONTAINING PROTEIN"/>
    <property type="match status" value="1"/>
</dbReference>
<evidence type="ECO:0000256" key="2">
    <source>
        <dbReference type="ARBA" id="ARBA00022695"/>
    </source>
</evidence>
<evidence type="ECO:0000313" key="9">
    <source>
        <dbReference type="Proteomes" id="UP001497497"/>
    </source>
</evidence>
<gene>
    <name evidence="8" type="ORF">GSLYS_00001241001</name>
</gene>
<keyword evidence="3" id="KW-0540">Nuclease</keyword>
<feature type="domain" description="Reverse transcriptase RNase H-like" evidence="7">
    <location>
        <begin position="536"/>
        <end position="626"/>
    </location>
</feature>
<keyword evidence="1" id="KW-0808">Transferase</keyword>
<dbReference type="Pfam" id="PF17917">
    <property type="entry name" value="RT_RNaseH"/>
    <property type="match status" value="1"/>
</dbReference>
<accession>A0AAV2H081</accession>
<dbReference type="Proteomes" id="UP001497497">
    <property type="component" value="Unassembled WGS sequence"/>
</dbReference>
<dbReference type="InterPro" id="IPR012337">
    <property type="entry name" value="RNaseH-like_sf"/>
</dbReference>
<comment type="caution">
    <text evidence="8">The sequence shown here is derived from an EMBL/GenBank/DDBJ whole genome shotgun (WGS) entry which is preliminary data.</text>
</comment>
<sequence length="713" mass="82020">MEGVYLTNYIFQTHLKSTSCFLVKRIFHSWNFNPTEAHRHRYLRTQPHAGRKCRPFISILHKKQYLNHSTRRKKVQSTLFMKNGAANTHDGAAGQNWLESCYVDQAKPPVLPVKNKKARNLLLMIKRGPVMNSMLHKMHINLKEKNLMQHNEILREKTLSLDNVVIRSPYCEEAVQPDFSRLSPKELFYHKLISKYQYPSTVEVEKLMSNYPDHMKLFFDVVKPLVEADPAIKLDLVVTSHFNNNYFKAHLCFQWQHKIQETGIHSDKQQAIERVFLRMCFQLEVHGLIYKNSEGIWKATTCEKVMNMLETMAKYGASTFGSSRGRGFKIILEQAKLTGSSMDEAVKVENMETLTKENSAADILKSVGSNQECFNQSNKSYINVQFKYSKDSIPKKRLAINNEIFGLVHHFYENYSKTNNDISNFISANLLSNINSQLDLLSNSDNILVNKPFWVCTVHVGWPSPFTVQKQGISLPSAYMLGFMAVASKLKTIGLLTKDNTDVSSTSLMKHMFMYTKQHWIVNHQLACDKTAIVKFNANAELFCDASTKGFGAYLLLEGERQVYWLSEEWEEIRQLTQLSTHKFDIPPTLAELYAVVNAIFSWKRKLRGRRLLCISDNKTVVGLINSFNTNPVEVSSCICKADHLISILHSSCQQFGITLHASWISREQNWLADSLSRQDLNTFHMYVPHARPKRTKSVKIKLKEQIVNVAQN</sequence>
<protein>
    <recommendedName>
        <fullName evidence="7">Reverse transcriptase RNase H-like domain-containing protein</fullName>
    </recommendedName>
</protein>
<evidence type="ECO:0000256" key="6">
    <source>
        <dbReference type="ARBA" id="ARBA00022918"/>
    </source>
</evidence>
<evidence type="ECO:0000256" key="5">
    <source>
        <dbReference type="ARBA" id="ARBA00022801"/>
    </source>
</evidence>
<evidence type="ECO:0000256" key="1">
    <source>
        <dbReference type="ARBA" id="ARBA00022679"/>
    </source>
</evidence>
<keyword evidence="6" id="KW-0695">RNA-directed DNA polymerase</keyword>